<feature type="region of interest" description="Disordered" evidence="1">
    <location>
        <begin position="157"/>
        <end position="224"/>
    </location>
</feature>
<keyword evidence="2" id="KW-0812">Transmembrane</keyword>
<dbReference type="AlphaFoldDB" id="A0A9P6JJ78"/>
<accession>A0A9P6JJ78</accession>
<dbReference type="EMBL" id="JAAAHY010000003">
    <property type="protein sequence ID" value="KAF9968807.1"/>
    <property type="molecule type" value="Genomic_DNA"/>
</dbReference>
<dbReference type="Proteomes" id="UP000738359">
    <property type="component" value="Unassembled WGS sequence"/>
</dbReference>
<evidence type="ECO:0000256" key="1">
    <source>
        <dbReference type="SAM" id="MobiDB-lite"/>
    </source>
</evidence>
<keyword evidence="4" id="KW-1185">Reference proteome</keyword>
<feature type="compositionally biased region" description="Low complexity" evidence="1">
    <location>
        <begin position="188"/>
        <end position="197"/>
    </location>
</feature>
<keyword evidence="2" id="KW-0472">Membrane</keyword>
<comment type="caution">
    <text evidence="3">The sequence shown here is derived from an EMBL/GenBank/DDBJ whole genome shotgun (WGS) entry which is preliminary data.</text>
</comment>
<gene>
    <name evidence="3" type="ORF">BGZ70_005611</name>
</gene>
<evidence type="ECO:0000313" key="3">
    <source>
        <dbReference type="EMBL" id="KAF9968807.1"/>
    </source>
</evidence>
<reference evidence="3" key="1">
    <citation type="journal article" date="2020" name="Fungal Divers.">
        <title>Resolving the Mortierellaceae phylogeny through synthesis of multi-gene phylogenetics and phylogenomics.</title>
        <authorList>
            <person name="Vandepol N."/>
            <person name="Liber J."/>
            <person name="Desiro A."/>
            <person name="Na H."/>
            <person name="Kennedy M."/>
            <person name="Barry K."/>
            <person name="Grigoriev I.V."/>
            <person name="Miller A.N."/>
            <person name="O'Donnell K."/>
            <person name="Stajich J.E."/>
            <person name="Bonito G."/>
        </authorList>
    </citation>
    <scope>NUCLEOTIDE SEQUENCE</scope>
    <source>
        <strain evidence="3">CK1249</strain>
    </source>
</reference>
<feature type="transmembrane region" description="Helical" evidence="2">
    <location>
        <begin position="101"/>
        <end position="123"/>
    </location>
</feature>
<sequence length="287" mass="30754">MWAPSFSTTRNIQIFTLGLLFGSIVLFTASYALEDGLGVTQYLRILTNVNAAIFLHVKNGMSLAGKRKLQICVLCLSCVWITVFLGSAGGFIYLAQTRGPATLYLVVGFDIPIGLLLIIDAVLMELYSKQLNSQNATSTKNDSADFGQETHETGALLDPVPLQLNQTTPTGGMAPTIDDMETGRAAKQSSGSSTGSQRGIKNHDSPQISTGSTSAFSRPRNQDEGSDLLVRCDLCMEIQEELSGPSRPLSRRELAGAARAPIAPPPPRLAPGNAPKPQSPQQHIAWN</sequence>
<keyword evidence="2" id="KW-1133">Transmembrane helix</keyword>
<protein>
    <submittedName>
        <fullName evidence="3">Uncharacterized protein</fullName>
    </submittedName>
</protein>
<evidence type="ECO:0000256" key="2">
    <source>
        <dbReference type="SAM" id="Phobius"/>
    </source>
</evidence>
<feature type="transmembrane region" description="Helical" evidence="2">
    <location>
        <begin position="12"/>
        <end position="33"/>
    </location>
</feature>
<proteinExistence type="predicted"/>
<name>A0A9P6JJ78_MORAP</name>
<evidence type="ECO:0000313" key="4">
    <source>
        <dbReference type="Proteomes" id="UP000738359"/>
    </source>
</evidence>
<feature type="transmembrane region" description="Helical" evidence="2">
    <location>
        <begin position="69"/>
        <end position="95"/>
    </location>
</feature>
<feature type="region of interest" description="Disordered" evidence="1">
    <location>
        <begin position="241"/>
        <end position="287"/>
    </location>
</feature>
<organism evidence="3 4">
    <name type="scientific">Mortierella alpina</name>
    <name type="common">Oleaginous fungus</name>
    <name type="synonym">Mortierella renispora</name>
    <dbReference type="NCBI Taxonomy" id="64518"/>
    <lineage>
        <taxon>Eukaryota</taxon>
        <taxon>Fungi</taxon>
        <taxon>Fungi incertae sedis</taxon>
        <taxon>Mucoromycota</taxon>
        <taxon>Mortierellomycotina</taxon>
        <taxon>Mortierellomycetes</taxon>
        <taxon>Mortierellales</taxon>
        <taxon>Mortierellaceae</taxon>
        <taxon>Mortierella</taxon>
    </lineage>
</organism>
<feature type="compositionally biased region" description="Polar residues" evidence="1">
    <location>
        <begin position="205"/>
        <end position="216"/>
    </location>
</feature>